<dbReference type="Proteomes" id="UP000805193">
    <property type="component" value="Unassembled WGS sequence"/>
</dbReference>
<proteinExistence type="predicted"/>
<gene>
    <name evidence="1" type="ORF">HPB47_001121</name>
</gene>
<reference evidence="1 2" key="1">
    <citation type="journal article" date="2020" name="Cell">
        <title>Large-Scale Comparative Analyses of Tick Genomes Elucidate Their Genetic Diversity and Vector Capacities.</title>
        <authorList>
            <consortium name="Tick Genome and Microbiome Consortium (TIGMIC)"/>
            <person name="Jia N."/>
            <person name="Wang J."/>
            <person name="Shi W."/>
            <person name="Du L."/>
            <person name="Sun Y."/>
            <person name="Zhan W."/>
            <person name="Jiang J.F."/>
            <person name="Wang Q."/>
            <person name="Zhang B."/>
            <person name="Ji P."/>
            <person name="Bell-Sakyi L."/>
            <person name="Cui X.M."/>
            <person name="Yuan T.T."/>
            <person name="Jiang B.G."/>
            <person name="Yang W.F."/>
            <person name="Lam T.T."/>
            <person name="Chang Q.C."/>
            <person name="Ding S.J."/>
            <person name="Wang X.J."/>
            <person name="Zhu J.G."/>
            <person name="Ruan X.D."/>
            <person name="Zhao L."/>
            <person name="Wei J.T."/>
            <person name="Ye R.Z."/>
            <person name="Que T.C."/>
            <person name="Du C.H."/>
            <person name="Zhou Y.H."/>
            <person name="Cheng J.X."/>
            <person name="Dai P.F."/>
            <person name="Guo W.B."/>
            <person name="Han X.H."/>
            <person name="Huang E.J."/>
            <person name="Li L.F."/>
            <person name="Wei W."/>
            <person name="Gao Y.C."/>
            <person name="Liu J.Z."/>
            <person name="Shao H.Z."/>
            <person name="Wang X."/>
            <person name="Wang C.C."/>
            <person name="Yang T.C."/>
            <person name="Huo Q.B."/>
            <person name="Li W."/>
            <person name="Chen H.Y."/>
            <person name="Chen S.E."/>
            <person name="Zhou L.G."/>
            <person name="Ni X.B."/>
            <person name="Tian J.H."/>
            <person name="Sheng Y."/>
            <person name="Liu T."/>
            <person name="Pan Y.S."/>
            <person name="Xia L.Y."/>
            <person name="Li J."/>
            <person name="Zhao F."/>
            <person name="Cao W.C."/>
        </authorList>
    </citation>
    <scope>NUCLEOTIDE SEQUENCE [LARGE SCALE GENOMIC DNA]</scope>
    <source>
        <strain evidence="1">Iper-2018</strain>
    </source>
</reference>
<evidence type="ECO:0000313" key="2">
    <source>
        <dbReference type="Proteomes" id="UP000805193"/>
    </source>
</evidence>
<accession>A0AC60PQL7</accession>
<keyword evidence="2" id="KW-1185">Reference proteome</keyword>
<comment type="caution">
    <text evidence="1">The sequence shown here is derived from an EMBL/GenBank/DDBJ whole genome shotgun (WGS) entry which is preliminary data.</text>
</comment>
<protein>
    <submittedName>
        <fullName evidence="1">Uncharacterized protein</fullName>
    </submittedName>
</protein>
<sequence>MDDDKYGRSDSYRVAVNPRVPDDGRTPDGRPRARRKAGKKEQDLDDLKQEVSMDEHKIPIEELYARLGTNPATGLTSQQAREVFERDGPNSLTPPKKTPEWVKFCKNLFGGFSLLLWIGAVLCFIAYSIQAGTFEEPPDDNLYLGAVLAIVVIVTGCFSYYQEARSSKIMESFKNMVPQYAIVIRDGQKLNLPAEEVVVGDIAEVCLTLTAKRMAAKNCLVKNLEAVETLGSTSTICSDKTGTLTQNRMTVAHMWFDNQIIEADTTEDQSVSKKIEVVDWHRASGGNVSRTSCHFKIDRKRIREWDSKYETSKQLNYGKQKMKRKFTNGVSVFSEEVDFER</sequence>
<name>A0AC60PQL7_IXOPE</name>
<dbReference type="EMBL" id="JABSTQ010010148">
    <property type="protein sequence ID" value="KAG0423086.1"/>
    <property type="molecule type" value="Genomic_DNA"/>
</dbReference>
<evidence type="ECO:0000313" key="1">
    <source>
        <dbReference type="EMBL" id="KAG0423086.1"/>
    </source>
</evidence>
<organism evidence="1 2">
    <name type="scientific">Ixodes persulcatus</name>
    <name type="common">Taiga tick</name>
    <dbReference type="NCBI Taxonomy" id="34615"/>
    <lineage>
        <taxon>Eukaryota</taxon>
        <taxon>Metazoa</taxon>
        <taxon>Ecdysozoa</taxon>
        <taxon>Arthropoda</taxon>
        <taxon>Chelicerata</taxon>
        <taxon>Arachnida</taxon>
        <taxon>Acari</taxon>
        <taxon>Parasitiformes</taxon>
        <taxon>Ixodida</taxon>
        <taxon>Ixodoidea</taxon>
        <taxon>Ixodidae</taxon>
        <taxon>Ixodinae</taxon>
        <taxon>Ixodes</taxon>
    </lineage>
</organism>